<feature type="transmembrane region" description="Helical" evidence="1">
    <location>
        <begin position="148"/>
        <end position="167"/>
    </location>
</feature>
<feature type="transmembrane region" description="Helical" evidence="1">
    <location>
        <begin position="174"/>
        <end position="196"/>
    </location>
</feature>
<feature type="transmembrane region" description="Helical" evidence="1">
    <location>
        <begin position="335"/>
        <end position="359"/>
    </location>
</feature>
<evidence type="ECO:0000256" key="1">
    <source>
        <dbReference type="SAM" id="Phobius"/>
    </source>
</evidence>
<dbReference type="EMBL" id="BAAAYK010000038">
    <property type="protein sequence ID" value="GAA3360393.1"/>
    <property type="molecule type" value="Genomic_DNA"/>
</dbReference>
<reference evidence="5" key="2">
    <citation type="journal article" date="2019" name="Int. J. Syst. Evol. Microbiol.">
        <title>The Global Catalogue of Microorganisms (GCM) 10K type strain sequencing project: providing services to taxonomists for standard genome sequencing and annotation.</title>
        <authorList>
            <consortium name="The Broad Institute Genomics Platform"/>
            <consortium name="The Broad Institute Genome Sequencing Center for Infectious Disease"/>
            <person name="Wu L."/>
            <person name="Ma J."/>
        </authorList>
    </citation>
    <scope>NUCLEOTIDE SEQUENCE [LARGE SCALE GENOMIC DNA]</scope>
    <source>
        <strain evidence="5">JCM 9687</strain>
    </source>
</reference>
<evidence type="ECO:0000313" key="4">
    <source>
        <dbReference type="EMBL" id="GAA3360393.1"/>
    </source>
</evidence>
<keyword evidence="5" id="KW-1185">Reference proteome</keyword>
<feature type="transmembrane region" description="Helical" evidence="1">
    <location>
        <begin position="103"/>
        <end position="128"/>
    </location>
</feature>
<dbReference type="PANTHER" id="PTHR23028:SF131">
    <property type="entry name" value="BLR2367 PROTEIN"/>
    <property type="match status" value="1"/>
</dbReference>
<dbReference type="Proteomes" id="UP001500483">
    <property type="component" value="Unassembled WGS sequence"/>
</dbReference>
<name>A0ABP6RJJ8_9PSEU</name>
<sequence length="391" mass="42560">MTQTWGITERDRTSRLPSLTSMRFISALLVFLFHASCTTPPWTFFGDPAQASAFSTVAADAGRIGVAFFFILSGFVLTWSSDSVGDVLDFWRRRLVKVFPNHLVTWALALVLFSGGTAAAGTVFANLFLLHPWVPDYDTFLSVNVPSWSLGCELLFYLAFPVLFPLIKRIPAARLWATAIGLIAAVFAVAFVAQFLVPTEPGLPEANSPGSVWQFWLVYFLPPVRALDFALGIVLARIVLSGRWIGLGFGTAALLTAGGYVLASFVPWVFHLNAVTIIPLALLIPAAACADVRGGRSPLRGRFPVWLGEISFAFYMVHALVLSGTRELLGPDAYFGFWAASGVVLAELVVSVLGAWLLYTAVERPIMRRFGRRRPPAAPVESVPAEPVPAK</sequence>
<dbReference type="EMBL" id="BAAAYK010000012">
    <property type="protein sequence ID" value="GAA3353229.1"/>
    <property type="molecule type" value="Genomic_DNA"/>
</dbReference>
<keyword evidence="1" id="KW-1133">Transmembrane helix</keyword>
<gene>
    <name evidence="3" type="ORF">GCM10020366_05810</name>
    <name evidence="4" type="ORF">GCM10020366_40210</name>
</gene>
<accession>A0ABP6RJJ8</accession>
<protein>
    <submittedName>
        <fullName evidence="3">Acyltransferase</fullName>
    </submittedName>
</protein>
<dbReference type="PANTHER" id="PTHR23028">
    <property type="entry name" value="ACETYLTRANSFERASE"/>
    <property type="match status" value="1"/>
</dbReference>
<keyword evidence="1" id="KW-0472">Membrane</keyword>
<organism evidence="3 5">
    <name type="scientific">Saccharopolyspora gregorii</name>
    <dbReference type="NCBI Taxonomy" id="33914"/>
    <lineage>
        <taxon>Bacteria</taxon>
        <taxon>Bacillati</taxon>
        <taxon>Actinomycetota</taxon>
        <taxon>Actinomycetes</taxon>
        <taxon>Pseudonocardiales</taxon>
        <taxon>Pseudonocardiaceae</taxon>
        <taxon>Saccharopolyspora</taxon>
    </lineage>
</organism>
<feature type="transmembrane region" description="Helical" evidence="1">
    <location>
        <begin position="272"/>
        <end position="292"/>
    </location>
</feature>
<dbReference type="InterPro" id="IPR002656">
    <property type="entry name" value="Acyl_transf_3_dom"/>
</dbReference>
<evidence type="ECO:0000313" key="3">
    <source>
        <dbReference type="EMBL" id="GAA3353229.1"/>
    </source>
</evidence>
<proteinExistence type="predicted"/>
<feature type="transmembrane region" description="Helical" evidence="1">
    <location>
        <begin position="61"/>
        <end position="82"/>
    </location>
</feature>
<keyword evidence="1" id="KW-0812">Transmembrane</keyword>
<evidence type="ECO:0000313" key="5">
    <source>
        <dbReference type="Proteomes" id="UP001500483"/>
    </source>
</evidence>
<keyword evidence="3" id="KW-0808">Transferase</keyword>
<feature type="transmembrane region" description="Helical" evidence="1">
    <location>
        <begin position="247"/>
        <end position="266"/>
    </location>
</feature>
<reference evidence="3" key="1">
    <citation type="journal article" date="2014" name="Int. J. Syst. Evol. Microbiol.">
        <title>Complete genome of a new Firmicutes species belonging to the dominant human colonic microbiota ('Ruminococcus bicirculans') reveals two chromosomes and a selective capacity to utilize plant glucans.</title>
        <authorList>
            <consortium name="NISC Comparative Sequencing Program"/>
            <person name="Wegmann U."/>
            <person name="Louis P."/>
            <person name="Goesmann A."/>
            <person name="Henrissat B."/>
            <person name="Duncan S.H."/>
            <person name="Flint H.J."/>
        </authorList>
    </citation>
    <scope>NUCLEOTIDE SEQUENCE</scope>
    <source>
        <strain evidence="3">JCM 9687</strain>
    </source>
</reference>
<dbReference type="Pfam" id="PF01757">
    <property type="entry name" value="Acyl_transf_3"/>
    <property type="match status" value="1"/>
</dbReference>
<feature type="transmembrane region" description="Helical" evidence="1">
    <location>
        <begin position="216"/>
        <end position="240"/>
    </location>
</feature>
<dbReference type="GO" id="GO:0016746">
    <property type="term" value="F:acyltransferase activity"/>
    <property type="evidence" value="ECO:0007669"/>
    <property type="project" value="UniProtKB-KW"/>
</dbReference>
<keyword evidence="3" id="KW-0012">Acyltransferase</keyword>
<comment type="caution">
    <text evidence="3">The sequence shown here is derived from an EMBL/GenBank/DDBJ whole genome shotgun (WGS) entry which is preliminary data.</text>
</comment>
<dbReference type="InterPro" id="IPR050879">
    <property type="entry name" value="Acyltransferase_3"/>
</dbReference>
<feature type="transmembrane region" description="Helical" evidence="1">
    <location>
        <begin position="304"/>
        <end position="323"/>
    </location>
</feature>
<feature type="domain" description="Acyltransferase 3" evidence="2">
    <location>
        <begin position="18"/>
        <end position="359"/>
    </location>
</feature>
<reference evidence="3" key="3">
    <citation type="submission" date="2023-12" db="EMBL/GenBank/DDBJ databases">
        <authorList>
            <person name="Sun Q."/>
            <person name="Inoue M."/>
        </authorList>
    </citation>
    <scope>NUCLEOTIDE SEQUENCE</scope>
    <source>
        <strain evidence="3">JCM 9687</strain>
    </source>
</reference>
<dbReference type="RefSeq" id="WP_224962565.1">
    <property type="nucleotide sequence ID" value="NZ_BAAAYK010000012.1"/>
</dbReference>
<evidence type="ECO:0000259" key="2">
    <source>
        <dbReference type="Pfam" id="PF01757"/>
    </source>
</evidence>